<evidence type="ECO:0000313" key="12">
    <source>
        <dbReference type="EMBL" id="PZR54136.1"/>
    </source>
</evidence>
<comment type="subcellular location">
    <subcellularLocation>
        <location evidence="2">Cell membrane</location>
        <topology evidence="2">Single-pass membrane protein</topology>
    </subcellularLocation>
</comment>
<reference evidence="12 13" key="1">
    <citation type="submission" date="2018-06" db="EMBL/GenBank/DDBJ databases">
        <title>Whole genome sequencing of a novel hydrocarbon degrading bacterial strain, PW21 isolated from oil contaminated produced water sample.</title>
        <authorList>
            <person name="Nagkirti P."/>
            <person name="Shaikh A."/>
            <person name="Gowdaman V."/>
            <person name="Engineer A.E."/>
            <person name="Dagar S."/>
            <person name="Dhakephalkar P.K."/>
        </authorList>
    </citation>
    <scope>NUCLEOTIDE SEQUENCE [LARGE SCALE GENOMIC DNA]</scope>
    <source>
        <strain evidence="12 13">PW21</strain>
    </source>
</reference>
<dbReference type="Pfam" id="PF03748">
    <property type="entry name" value="FliL"/>
    <property type="match status" value="1"/>
</dbReference>
<gene>
    <name evidence="12" type="ORF">DNL40_04150</name>
</gene>
<comment type="similarity">
    <text evidence="3 10">Belongs to the FliL family.</text>
</comment>
<keyword evidence="12" id="KW-0969">Cilium</keyword>
<dbReference type="InterPro" id="IPR005503">
    <property type="entry name" value="FliL"/>
</dbReference>
<dbReference type="GO" id="GO:0071973">
    <property type="term" value="P:bacterial-type flagellum-dependent cell motility"/>
    <property type="evidence" value="ECO:0007669"/>
    <property type="project" value="InterPro"/>
</dbReference>
<dbReference type="GO" id="GO:0005886">
    <property type="term" value="C:plasma membrane"/>
    <property type="evidence" value="ECO:0007669"/>
    <property type="project" value="UniProtKB-SubCell"/>
</dbReference>
<proteinExistence type="inferred from homology"/>
<organism evidence="12 13">
    <name type="scientific">Xylanimonas oleitrophica</name>
    <dbReference type="NCBI Taxonomy" id="2607479"/>
    <lineage>
        <taxon>Bacteria</taxon>
        <taxon>Bacillati</taxon>
        <taxon>Actinomycetota</taxon>
        <taxon>Actinomycetes</taxon>
        <taxon>Micrococcales</taxon>
        <taxon>Promicromonosporaceae</taxon>
        <taxon>Xylanimonas</taxon>
    </lineage>
</organism>
<keyword evidence="5 10" id="KW-0145">Chemotaxis</keyword>
<evidence type="ECO:0000256" key="5">
    <source>
        <dbReference type="ARBA" id="ARBA00022500"/>
    </source>
</evidence>
<evidence type="ECO:0000256" key="9">
    <source>
        <dbReference type="ARBA" id="ARBA00023136"/>
    </source>
</evidence>
<feature type="region of interest" description="Disordered" evidence="11">
    <location>
        <begin position="1"/>
        <end position="38"/>
    </location>
</feature>
<name>A0A2W5X0D9_9MICO</name>
<keyword evidence="12" id="KW-0966">Cell projection</keyword>
<keyword evidence="7 10" id="KW-0283">Flagellar rotation</keyword>
<dbReference type="EMBL" id="QKWH01000002">
    <property type="protein sequence ID" value="PZR54136.1"/>
    <property type="molecule type" value="Genomic_DNA"/>
</dbReference>
<evidence type="ECO:0000256" key="6">
    <source>
        <dbReference type="ARBA" id="ARBA00022692"/>
    </source>
</evidence>
<dbReference type="AlphaFoldDB" id="A0A2W5X0D9"/>
<evidence type="ECO:0000256" key="4">
    <source>
        <dbReference type="ARBA" id="ARBA00022475"/>
    </source>
</evidence>
<evidence type="ECO:0000256" key="11">
    <source>
        <dbReference type="SAM" id="MobiDB-lite"/>
    </source>
</evidence>
<feature type="compositionally biased region" description="Basic and acidic residues" evidence="11">
    <location>
        <begin position="24"/>
        <end position="37"/>
    </location>
</feature>
<feature type="transmembrane region" description="Helical" evidence="10">
    <location>
        <begin position="44"/>
        <end position="66"/>
    </location>
</feature>
<keyword evidence="8 10" id="KW-1133">Transmembrane helix</keyword>
<keyword evidence="13" id="KW-1185">Reference proteome</keyword>
<dbReference type="GO" id="GO:0009425">
    <property type="term" value="C:bacterial-type flagellum basal body"/>
    <property type="evidence" value="ECO:0007669"/>
    <property type="project" value="InterPro"/>
</dbReference>
<protein>
    <recommendedName>
        <fullName evidence="10">Flagellar protein FliL</fullName>
    </recommendedName>
</protein>
<dbReference type="Proteomes" id="UP000248783">
    <property type="component" value="Unassembled WGS sequence"/>
</dbReference>
<comment type="function">
    <text evidence="1 10">Controls the rotational direction of flagella during chemotaxis.</text>
</comment>
<dbReference type="RefSeq" id="WP_111249993.1">
    <property type="nucleotide sequence ID" value="NZ_QKWH01000002.1"/>
</dbReference>
<evidence type="ECO:0000256" key="7">
    <source>
        <dbReference type="ARBA" id="ARBA00022779"/>
    </source>
</evidence>
<evidence type="ECO:0000256" key="8">
    <source>
        <dbReference type="ARBA" id="ARBA00022989"/>
    </source>
</evidence>
<dbReference type="GO" id="GO:0006935">
    <property type="term" value="P:chemotaxis"/>
    <property type="evidence" value="ECO:0007669"/>
    <property type="project" value="UniProtKB-KW"/>
</dbReference>
<keyword evidence="6 10" id="KW-0812">Transmembrane</keyword>
<evidence type="ECO:0000256" key="10">
    <source>
        <dbReference type="RuleBase" id="RU364125"/>
    </source>
</evidence>
<keyword evidence="4 10" id="KW-1003">Cell membrane</keyword>
<keyword evidence="9 10" id="KW-0472">Membrane</keyword>
<accession>A0A2W5X0D9</accession>
<evidence type="ECO:0000313" key="13">
    <source>
        <dbReference type="Proteomes" id="UP000248783"/>
    </source>
</evidence>
<evidence type="ECO:0000256" key="3">
    <source>
        <dbReference type="ARBA" id="ARBA00008281"/>
    </source>
</evidence>
<evidence type="ECO:0000256" key="1">
    <source>
        <dbReference type="ARBA" id="ARBA00002254"/>
    </source>
</evidence>
<keyword evidence="12" id="KW-0282">Flagellum</keyword>
<evidence type="ECO:0000256" key="2">
    <source>
        <dbReference type="ARBA" id="ARBA00004162"/>
    </source>
</evidence>
<comment type="caution">
    <text evidence="12">The sequence shown here is derived from an EMBL/GenBank/DDBJ whole genome shotgun (WGS) entry which is preliminary data.</text>
</comment>
<sequence length="175" mass="18765">MPLEQRVITPQKIGGPKPATSIKPVKEEAVAAEEPAKRPRGRRALAVVGALVVVALLGAGAAWWWLGRDSEPAPPPPPEPGEVMQIDPISINLANGRYLRLGLGLQLTADAGGHGAGPDASIALDHAISLYSGRDISEVADPVTREELKQTLAEQLEHAYHGEVMDVYLREFVYQ</sequence>